<name>A0A1C3YMA6_GIBZE</name>
<dbReference type="PROSITE" id="PS51502">
    <property type="entry name" value="S_R_A_B_BARREL"/>
    <property type="match status" value="1"/>
</dbReference>
<evidence type="ECO:0000313" key="2">
    <source>
        <dbReference type="EMBL" id="SCB65666.1"/>
    </source>
</evidence>
<accession>A0A1C3YMA6</accession>
<dbReference type="InterPro" id="IPR013097">
    <property type="entry name" value="Dabb"/>
</dbReference>
<dbReference type="Pfam" id="PF07876">
    <property type="entry name" value="Dabb"/>
    <property type="match status" value="1"/>
</dbReference>
<dbReference type="AlphaFoldDB" id="A0A1C3YMA6"/>
<gene>
    <name evidence="2" type="ORF">FGRAMPH1_01T10835</name>
</gene>
<reference evidence="3" key="2">
    <citation type="journal article" date="2010" name="Nature">
        <title>Comparative genomics reveals mobile pathogenicity chromosomes in Fusarium.</title>
        <authorList>
            <person name="Ma L.J."/>
            <person name="van der Does H.C."/>
            <person name="Borkovich K.A."/>
            <person name="Coleman J.J."/>
            <person name="Daboussi M.J."/>
            <person name="Di Pietro A."/>
            <person name="Dufresne M."/>
            <person name="Freitag M."/>
            <person name="Grabherr M."/>
            <person name="Henrissat B."/>
            <person name="Houterman P.M."/>
            <person name="Kang S."/>
            <person name="Shim W.B."/>
            <person name="Woloshuk C."/>
            <person name="Xie X."/>
            <person name="Xu J.R."/>
            <person name="Antoniw J."/>
            <person name="Baker S.E."/>
            <person name="Bluhm B.H."/>
            <person name="Breakspear A."/>
            <person name="Brown D.W."/>
            <person name="Butchko R.A."/>
            <person name="Chapman S."/>
            <person name="Coulson R."/>
            <person name="Coutinho P.M."/>
            <person name="Danchin E.G."/>
            <person name="Diener A."/>
            <person name="Gale L.R."/>
            <person name="Gardiner D.M."/>
            <person name="Goff S."/>
            <person name="Hammond-Kosack K.E."/>
            <person name="Hilburn K."/>
            <person name="Hua-Van A."/>
            <person name="Jonkers W."/>
            <person name="Kazan K."/>
            <person name="Kodira C.D."/>
            <person name="Koehrsen M."/>
            <person name="Kumar L."/>
            <person name="Lee Y.H."/>
            <person name="Li L."/>
            <person name="Manners J.M."/>
            <person name="Miranda-Saavedra D."/>
            <person name="Mukherjee M."/>
            <person name="Park G."/>
            <person name="Park J."/>
            <person name="Park S.Y."/>
            <person name="Proctor R.H."/>
            <person name="Regev A."/>
            <person name="Ruiz-Roldan M.C."/>
            <person name="Sain D."/>
            <person name="Sakthikumar S."/>
            <person name="Sykes S."/>
            <person name="Schwartz D.C."/>
            <person name="Turgeon B.G."/>
            <person name="Wapinski I."/>
            <person name="Yoder O."/>
            <person name="Young S."/>
            <person name="Zeng Q."/>
            <person name="Zhou S."/>
            <person name="Galagan J."/>
            <person name="Cuomo C.A."/>
            <person name="Kistler H.C."/>
            <person name="Rep M."/>
        </authorList>
    </citation>
    <scope>GENOME REANNOTATION</scope>
    <source>
        <strain evidence="3">ATCC MYA-4620 / CBS 123657 / FGSC 9075 / NRRL 31084 / PH-1</strain>
    </source>
</reference>
<dbReference type="InParanoid" id="A0A1C3YMA6"/>
<sequence>MNSRLVRAFTLSSRTLYHPFISKTISRPFTQTAIVKMANRVHRITMFKLPSKDDQAKLLDQYHKLDASQQRDGKPYILSMVVGAADEDARSQGFTFVSKTEFASMDDMKYYDDGCQAHQALKDFVKGNLKPEGVMTVYFQPQAMGGVDHASK</sequence>
<protein>
    <submittedName>
        <fullName evidence="2">Chromosome 2, complete genome</fullName>
    </submittedName>
</protein>
<dbReference type="SMART" id="SM00886">
    <property type="entry name" value="Dabb"/>
    <property type="match status" value="1"/>
</dbReference>
<dbReference type="VEuPathDB" id="FungiDB:FGRAMPH1_01G10835"/>
<dbReference type="InterPro" id="IPR011008">
    <property type="entry name" value="Dimeric_a/b-barrel"/>
</dbReference>
<evidence type="ECO:0000313" key="3">
    <source>
        <dbReference type="Proteomes" id="UP000070720"/>
    </source>
</evidence>
<organism evidence="2 3">
    <name type="scientific">Gibberella zeae (strain ATCC MYA-4620 / CBS 123657 / FGSC 9075 / NRRL 31084 / PH-1)</name>
    <name type="common">Wheat head blight fungus</name>
    <name type="synonym">Fusarium graminearum</name>
    <dbReference type="NCBI Taxonomy" id="229533"/>
    <lineage>
        <taxon>Eukaryota</taxon>
        <taxon>Fungi</taxon>
        <taxon>Dikarya</taxon>
        <taxon>Ascomycota</taxon>
        <taxon>Pezizomycotina</taxon>
        <taxon>Sordariomycetes</taxon>
        <taxon>Hypocreomycetidae</taxon>
        <taxon>Hypocreales</taxon>
        <taxon>Nectriaceae</taxon>
        <taxon>Fusarium</taxon>
    </lineage>
</organism>
<proteinExistence type="predicted"/>
<reference evidence="2 3" key="3">
    <citation type="journal article" date="2015" name="BMC Genomics">
        <title>The completed genome sequence of the pathogenic ascomycete fungus Fusarium graminearum.</title>
        <authorList>
            <person name="King R."/>
            <person name="Urban M."/>
            <person name="Hammond-Kosack M.C."/>
            <person name="Hassani-Pak K."/>
            <person name="Hammond-Kosack K.E."/>
        </authorList>
    </citation>
    <scope>NUCLEOTIDE SEQUENCE [LARGE SCALE GENOMIC DNA]</scope>
    <source>
        <strain evidence="3">ATCC MYA-4620 / CBS 123657 / FGSC 9075 / NRRL 31084 / PH-1</strain>
    </source>
</reference>
<feature type="domain" description="Stress-response A/B barrel" evidence="1">
    <location>
        <begin position="41"/>
        <end position="139"/>
    </location>
</feature>
<dbReference type="eggNOG" id="ENOG502STNI">
    <property type="taxonomic scope" value="Eukaryota"/>
</dbReference>
<evidence type="ECO:0000259" key="1">
    <source>
        <dbReference type="PROSITE" id="PS51502"/>
    </source>
</evidence>
<reference evidence="3" key="1">
    <citation type="journal article" date="2007" name="Science">
        <title>The Fusarium graminearum genome reveals a link between localized polymorphism and pathogen specialization.</title>
        <authorList>
            <person name="Cuomo C.A."/>
            <person name="Gueldener U."/>
            <person name="Xu J.-R."/>
            <person name="Trail F."/>
            <person name="Turgeon B.G."/>
            <person name="Di Pietro A."/>
            <person name="Walton J.D."/>
            <person name="Ma L.-J."/>
            <person name="Baker S.E."/>
            <person name="Rep M."/>
            <person name="Adam G."/>
            <person name="Antoniw J."/>
            <person name="Baldwin T."/>
            <person name="Calvo S.E."/>
            <person name="Chang Y.-L."/>
            <person name="DeCaprio D."/>
            <person name="Gale L.R."/>
            <person name="Gnerre S."/>
            <person name="Goswami R.S."/>
            <person name="Hammond-Kosack K."/>
            <person name="Harris L.J."/>
            <person name="Hilburn K."/>
            <person name="Kennell J.C."/>
            <person name="Kroken S."/>
            <person name="Magnuson J.K."/>
            <person name="Mannhaupt G."/>
            <person name="Mauceli E.W."/>
            <person name="Mewes H.-W."/>
            <person name="Mitterbauer R."/>
            <person name="Muehlbauer G."/>
            <person name="Muensterkoetter M."/>
            <person name="Nelson D."/>
            <person name="O'Donnell K."/>
            <person name="Ouellet T."/>
            <person name="Qi W."/>
            <person name="Quesneville H."/>
            <person name="Roncero M.I.G."/>
            <person name="Seong K.-Y."/>
            <person name="Tetko I.V."/>
            <person name="Urban M."/>
            <person name="Waalwijk C."/>
            <person name="Ward T.J."/>
            <person name="Yao J."/>
            <person name="Birren B.W."/>
            <person name="Kistler H.C."/>
        </authorList>
    </citation>
    <scope>NUCLEOTIDE SEQUENCE [LARGE SCALE GENOMIC DNA]</scope>
    <source>
        <strain evidence="3">ATCC MYA-4620 / CBS 123657 / FGSC 9075 / NRRL 31084 / PH-1</strain>
    </source>
</reference>
<keyword evidence="3" id="KW-1185">Reference proteome</keyword>
<dbReference type="SUPFAM" id="SSF54909">
    <property type="entry name" value="Dimeric alpha+beta barrel"/>
    <property type="match status" value="1"/>
</dbReference>
<dbReference type="Proteomes" id="UP000070720">
    <property type="component" value="Chromosome 2"/>
</dbReference>
<dbReference type="Gene3D" id="3.30.70.100">
    <property type="match status" value="1"/>
</dbReference>
<dbReference type="EMBL" id="HG970333">
    <property type="protein sequence ID" value="SCB65666.1"/>
    <property type="molecule type" value="Genomic_DNA"/>
</dbReference>